<dbReference type="PROSITE" id="PS50966">
    <property type="entry name" value="ZF_SWIM"/>
    <property type="match status" value="1"/>
</dbReference>
<name>A0A1H1KLA2_9BURK</name>
<proteinExistence type="predicted"/>
<dbReference type="RefSeq" id="WP_090812690.1">
    <property type="nucleotide sequence ID" value="NZ_FNKX01000005.1"/>
</dbReference>
<dbReference type="Proteomes" id="UP000199365">
    <property type="component" value="Unassembled WGS sequence"/>
</dbReference>
<dbReference type="EMBL" id="FNKX01000005">
    <property type="protein sequence ID" value="SDR62555.1"/>
    <property type="molecule type" value="Genomic_DNA"/>
</dbReference>
<feature type="domain" description="SWIM-type" evidence="3">
    <location>
        <begin position="152"/>
        <end position="182"/>
    </location>
</feature>
<keyword evidence="1" id="KW-0479">Metal-binding</keyword>
<dbReference type="PANTHER" id="PTHR38133">
    <property type="entry name" value="SLR1429 PROTEIN"/>
    <property type="match status" value="1"/>
</dbReference>
<evidence type="ECO:0000313" key="4">
    <source>
        <dbReference type="EMBL" id="SDR62555.1"/>
    </source>
</evidence>
<evidence type="ECO:0000256" key="1">
    <source>
        <dbReference type="PROSITE-ProRule" id="PRU00325"/>
    </source>
</evidence>
<evidence type="ECO:0000313" key="5">
    <source>
        <dbReference type="Proteomes" id="UP000199365"/>
    </source>
</evidence>
<dbReference type="AlphaFoldDB" id="A0A1H1KLA2"/>
<accession>A0A1H1KLA2</accession>
<sequence>MGYGYGGWKPYVSVAERRKKAERAAAKARKAGAVLSPIASYRGAIARTFWGKAWCDNLEGYSDYANRLPRGRTYVRNGSVIDLQITAGEVRAQVMGSSLYTVGVSVTACPAKQWRTIGADCSGSIDSMVELLQGKFSTAVMERICKPGTGLFPVPKEIRFNCSCPDWASMCKHVAAVLYGIGARLDQQPELLFALRRVNANDLVRQAGAGLPKSTKRPATSKVLDDALVADVFGIEMADAYSPPKPVAGRNKPPAGKVTARKATRSAVSTTRKPPANAKTAEDNKSVTKKLPVKPSAGPRKSTSGNIVAGKANVANSPATPKEAATRKRAITGPVKGTSR</sequence>
<gene>
    <name evidence="4" type="ORF">SAMN05445850_8262</name>
</gene>
<protein>
    <recommendedName>
        <fullName evidence="3">SWIM-type domain-containing protein</fullName>
    </recommendedName>
</protein>
<keyword evidence="5" id="KW-1185">Reference proteome</keyword>
<dbReference type="InterPro" id="IPR007527">
    <property type="entry name" value="Znf_SWIM"/>
</dbReference>
<organism evidence="4 5">
    <name type="scientific">Paraburkholderia tuberum</name>
    <dbReference type="NCBI Taxonomy" id="157910"/>
    <lineage>
        <taxon>Bacteria</taxon>
        <taxon>Pseudomonadati</taxon>
        <taxon>Pseudomonadota</taxon>
        <taxon>Betaproteobacteria</taxon>
        <taxon>Burkholderiales</taxon>
        <taxon>Burkholderiaceae</taxon>
        <taxon>Paraburkholderia</taxon>
    </lineage>
</organism>
<evidence type="ECO:0000259" key="3">
    <source>
        <dbReference type="PROSITE" id="PS50966"/>
    </source>
</evidence>
<keyword evidence="1" id="KW-0862">Zinc</keyword>
<dbReference type="PANTHER" id="PTHR38133:SF1">
    <property type="entry name" value="SLR1429 PROTEIN"/>
    <property type="match status" value="1"/>
</dbReference>
<dbReference type="GO" id="GO:0008270">
    <property type="term" value="F:zinc ion binding"/>
    <property type="evidence" value="ECO:0007669"/>
    <property type="project" value="UniProtKB-KW"/>
</dbReference>
<reference evidence="5" key="1">
    <citation type="submission" date="2016-10" db="EMBL/GenBank/DDBJ databases">
        <authorList>
            <person name="Varghese N."/>
            <person name="Submissions S."/>
        </authorList>
    </citation>
    <scope>NUCLEOTIDE SEQUENCE [LARGE SCALE GENOMIC DNA]</scope>
    <source>
        <strain evidence="5">DUS833</strain>
    </source>
</reference>
<dbReference type="STRING" id="157910.SAMN05445850_8262"/>
<evidence type="ECO:0000256" key="2">
    <source>
        <dbReference type="SAM" id="MobiDB-lite"/>
    </source>
</evidence>
<feature type="region of interest" description="Disordered" evidence="2">
    <location>
        <begin position="241"/>
        <end position="340"/>
    </location>
</feature>
<keyword evidence="1" id="KW-0863">Zinc-finger</keyword>